<proteinExistence type="predicted"/>
<name>A0A8S5UF24_9CAUD</name>
<dbReference type="EMBL" id="BK016079">
    <property type="protein sequence ID" value="DAF93036.1"/>
    <property type="molecule type" value="Genomic_DNA"/>
</dbReference>
<organism evidence="2">
    <name type="scientific">Myoviridae sp. ctGrV43</name>
    <dbReference type="NCBI Taxonomy" id="2825075"/>
    <lineage>
        <taxon>Viruses</taxon>
        <taxon>Duplodnaviria</taxon>
        <taxon>Heunggongvirae</taxon>
        <taxon>Uroviricota</taxon>
        <taxon>Caudoviricetes</taxon>
    </lineage>
</organism>
<evidence type="ECO:0000256" key="1">
    <source>
        <dbReference type="SAM" id="Phobius"/>
    </source>
</evidence>
<keyword evidence="1" id="KW-0812">Transmembrane</keyword>
<reference evidence="2" key="1">
    <citation type="journal article" date="2021" name="Proc. Natl. Acad. Sci. U.S.A.">
        <title>A Catalog of Tens of Thousands of Viruses from Human Metagenomes Reveals Hidden Associations with Chronic Diseases.</title>
        <authorList>
            <person name="Tisza M.J."/>
            <person name="Buck C.B."/>
        </authorList>
    </citation>
    <scope>NUCLEOTIDE SEQUENCE</scope>
    <source>
        <strain evidence="2">CtGrV43</strain>
    </source>
</reference>
<keyword evidence="1" id="KW-1133">Transmembrane helix</keyword>
<protein>
    <submittedName>
        <fullName evidence="2">Uncharacterized protein</fullName>
    </submittedName>
</protein>
<feature type="transmembrane region" description="Helical" evidence="1">
    <location>
        <begin position="6"/>
        <end position="30"/>
    </location>
</feature>
<accession>A0A8S5UF24</accession>
<keyword evidence="1" id="KW-0472">Membrane</keyword>
<evidence type="ECO:0000313" key="2">
    <source>
        <dbReference type="EMBL" id="DAF93036.1"/>
    </source>
</evidence>
<sequence length="36" mass="4277">MYCTGVNLIFTLIFLSSFFFIAITSPYNYIMQYLLK</sequence>